<dbReference type="AlphaFoldDB" id="A0A704CQ23"/>
<reference evidence="1" key="2">
    <citation type="submission" date="2018-07" db="EMBL/GenBank/DDBJ databases">
        <authorList>
            <consortium name="NCBI Pathogen Detection Project"/>
        </authorList>
    </citation>
    <scope>NUCLEOTIDE SEQUENCE</scope>
    <source>
        <strain evidence="1">Salmonella_Enteritidis_72-17</strain>
    </source>
</reference>
<protein>
    <submittedName>
        <fullName evidence="1">Quaternary ammonium compound-resistance protein SugE</fullName>
    </submittedName>
</protein>
<proteinExistence type="predicted"/>
<feature type="non-terminal residue" evidence="1">
    <location>
        <position position="53"/>
    </location>
</feature>
<sequence length="53" mass="5707">MHFLSGKNGFSSVYVTGRPVNAILTGDGPINYLEPAMSWSILLIAGLLEVVWA</sequence>
<evidence type="ECO:0000313" key="1">
    <source>
        <dbReference type="EMBL" id="HAC7761173.1"/>
    </source>
</evidence>
<accession>A0A704CQ23</accession>
<reference evidence="1" key="1">
    <citation type="journal article" date="2018" name="Genome Biol.">
        <title>SKESA: strategic k-mer extension for scrupulous assemblies.</title>
        <authorList>
            <person name="Souvorov A."/>
            <person name="Agarwala R."/>
            <person name="Lipman D.J."/>
        </authorList>
    </citation>
    <scope>NUCLEOTIDE SEQUENCE</scope>
    <source>
        <strain evidence="1">Salmonella_Enteritidis_72-17</strain>
    </source>
</reference>
<comment type="caution">
    <text evidence="1">The sequence shown here is derived from an EMBL/GenBank/DDBJ whole genome shotgun (WGS) entry which is preliminary data.</text>
</comment>
<organism evidence="1">
    <name type="scientific">Salmonella enterica</name>
    <name type="common">Salmonella choleraesuis</name>
    <dbReference type="NCBI Taxonomy" id="28901"/>
    <lineage>
        <taxon>Bacteria</taxon>
        <taxon>Pseudomonadati</taxon>
        <taxon>Pseudomonadota</taxon>
        <taxon>Gammaproteobacteria</taxon>
        <taxon>Enterobacterales</taxon>
        <taxon>Enterobacteriaceae</taxon>
        <taxon>Salmonella</taxon>
    </lineage>
</organism>
<name>A0A704CQ23_SALER</name>
<dbReference type="EMBL" id="DAAMQN010000225">
    <property type="protein sequence ID" value="HAC7761173.1"/>
    <property type="molecule type" value="Genomic_DNA"/>
</dbReference>
<gene>
    <name evidence="1" type="ORF">G0E43_22260</name>
</gene>